<sequence length="62" mass="7358">MINYCFNTKSFRASFAEEKKEATLAADTSDLKQRFKKHMKPISNLFVYKLHAIICYDRHNDK</sequence>
<dbReference type="Proteomes" id="UP000278746">
    <property type="component" value="Unassembled WGS sequence"/>
</dbReference>
<name>A0A3M7TTF4_9BACI</name>
<reference evidence="1 2" key="1">
    <citation type="submission" date="2018-10" db="EMBL/GenBank/DDBJ databases">
        <title>Bacillus Keqinensis sp. nov., a moderately halophilic bacterium isolated from a saline-alkaline lake.</title>
        <authorList>
            <person name="Wang H."/>
        </authorList>
    </citation>
    <scope>NUCLEOTIDE SEQUENCE [LARGE SCALE GENOMIC DNA]</scope>
    <source>
        <strain evidence="1 2">KQ-3</strain>
    </source>
</reference>
<proteinExistence type="predicted"/>
<gene>
    <name evidence="1" type="ORF">EBO34_02785</name>
</gene>
<evidence type="ECO:0000313" key="2">
    <source>
        <dbReference type="Proteomes" id="UP000278746"/>
    </source>
</evidence>
<accession>A0A3M7TTF4</accession>
<comment type="caution">
    <text evidence="1">The sequence shown here is derived from an EMBL/GenBank/DDBJ whole genome shotgun (WGS) entry which is preliminary data.</text>
</comment>
<organism evidence="1 2">
    <name type="scientific">Alteribacter keqinensis</name>
    <dbReference type="NCBI Taxonomy" id="2483800"/>
    <lineage>
        <taxon>Bacteria</taxon>
        <taxon>Bacillati</taxon>
        <taxon>Bacillota</taxon>
        <taxon>Bacilli</taxon>
        <taxon>Bacillales</taxon>
        <taxon>Bacillaceae</taxon>
        <taxon>Alteribacter</taxon>
    </lineage>
</organism>
<dbReference type="AlphaFoldDB" id="A0A3M7TTF4"/>
<dbReference type="EMBL" id="RHIB01000001">
    <property type="protein sequence ID" value="RNA68908.1"/>
    <property type="molecule type" value="Genomic_DNA"/>
</dbReference>
<protein>
    <submittedName>
        <fullName evidence="1">Uncharacterized protein</fullName>
    </submittedName>
</protein>
<keyword evidence="2" id="KW-1185">Reference proteome</keyword>
<evidence type="ECO:0000313" key="1">
    <source>
        <dbReference type="EMBL" id="RNA68908.1"/>
    </source>
</evidence>